<dbReference type="Proteomes" id="UP000078529">
    <property type="component" value="Unassembled WGS sequence"/>
</dbReference>
<keyword evidence="12" id="KW-0418">Kinase</keyword>
<evidence type="ECO:0000256" key="4">
    <source>
        <dbReference type="ARBA" id="ARBA00007837"/>
    </source>
</evidence>
<dbReference type="GO" id="GO:0016301">
    <property type="term" value="F:kinase activity"/>
    <property type="evidence" value="ECO:0007669"/>
    <property type="project" value="UniProtKB-KW"/>
</dbReference>
<evidence type="ECO:0000256" key="11">
    <source>
        <dbReference type="ARBA" id="ARBA00022723"/>
    </source>
</evidence>
<keyword evidence="8" id="KW-0762">Sugar transport</keyword>
<evidence type="ECO:0000256" key="7">
    <source>
        <dbReference type="ARBA" id="ARBA00022490"/>
    </source>
</evidence>
<feature type="domain" description="GAF" evidence="14">
    <location>
        <begin position="24"/>
        <end position="170"/>
    </location>
</feature>
<dbReference type="PATRIC" id="fig|401562.3.peg.1480"/>
<dbReference type="RefSeq" id="WP_058598662.1">
    <property type="nucleotide sequence ID" value="NZ_LDPZ01000020.1"/>
</dbReference>
<dbReference type="AlphaFoldDB" id="A0A175RXL3"/>
<organism evidence="16 18">
    <name type="scientific">Aureimonas ureilytica</name>
    <dbReference type="NCBI Taxonomy" id="401562"/>
    <lineage>
        <taxon>Bacteria</taxon>
        <taxon>Pseudomonadati</taxon>
        <taxon>Pseudomonadota</taxon>
        <taxon>Alphaproteobacteria</taxon>
        <taxon>Hyphomicrobiales</taxon>
        <taxon>Aurantimonadaceae</taxon>
        <taxon>Aureimonas</taxon>
    </lineage>
</organism>
<dbReference type="Proteomes" id="UP000078272">
    <property type="component" value="Unassembled WGS sequence"/>
</dbReference>
<dbReference type="Gene3D" id="3.50.30.10">
    <property type="entry name" value="Phosphohistidine domain"/>
    <property type="match status" value="1"/>
</dbReference>
<dbReference type="InterPro" id="IPR040442">
    <property type="entry name" value="Pyrv_kinase-like_dom_sf"/>
</dbReference>
<comment type="subcellular location">
    <subcellularLocation>
        <location evidence="3">Cytoplasm</location>
    </subcellularLocation>
</comment>
<comment type="catalytic activity">
    <reaction evidence="1">
        <text>L-histidyl-[protein] + phosphoenolpyruvate = N(pros)-phospho-L-histidyl-[protein] + pyruvate</text>
        <dbReference type="Rhea" id="RHEA:23880"/>
        <dbReference type="Rhea" id="RHEA-COMP:9745"/>
        <dbReference type="Rhea" id="RHEA-COMP:9746"/>
        <dbReference type="ChEBI" id="CHEBI:15361"/>
        <dbReference type="ChEBI" id="CHEBI:29979"/>
        <dbReference type="ChEBI" id="CHEBI:58702"/>
        <dbReference type="ChEBI" id="CHEBI:64837"/>
        <dbReference type="EC" id="2.7.3.9"/>
    </reaction>
</comment>
<dbReference type="SMART" id="SM00065">
    <property type="entry name" value="GAF"/>
    <property type="match status" value="1"/>
</dbReference>
<protein>
    <recommendedName>
        <fullName evidence="5">phosphoenolpyruvate--protein phosphotransferase</fullName>
        <ecNumber evidence="5">2.7.3.9</ecNumber>
    </recommendedName>
</protein>
<dbReference type="InterPro" id="IPR015813">
    <property type="entry name" value="Pyrv/PenolPyrv_kinase-like_dom"/>
</dbReference>
<dbReference type="SUPFAM" id="SSF47831">
    <property type="entry name" value="Enzyme I of the PEP:sugar phosphotransferase system HPr-binding (sub)domain"/>
    <property type="match status" value="1"/>
</dbReference>
<evidence type="ECO:0000256" key="5">
    <source>
        <dbReference type="ARBA" id="ARBA00012232"/>
    </source>
</evidence>
<evidence type="ECO:0000256" key="3">
    <source>
        <dbReference type="ARBA" id="ARBA00004496"/>
    </source>
</evidence>
<evidence type="ECO:0000313" key="18">
    <source>
        <dbReference type="Proteomes" id="UP000078529"/>
    </source>
</evidence>
<evidence type="ECO:0000256" key="13">
    <source>
        <dbReference type="ARBA" id="ARBA00022842"/>
    </source>
</evidence>
<dbReference type="EMBL" id="LDPZ01000020">
    <property type="protein sequence ID" value="KTQ95747.1"/>
    <property type="molecule type" value="Genomic_DNA"/>
</dbReference>
<keyword evidence="9" id="KW-0808">Transferase</keyword>
<keyword evidence="7" id="KW-0963">Cytoplasm</keyword>
<dbReference type="InterPro" id="IPR008731">
    <property type="entry name" value="PTS_EIN"/>
</dbReference>
<dbReference type="InterPro" id="IPR050499">
    <property type="entry name" value="PEP-utilizing_PTS_enzyme"/>
</dbReference>
<name>A0A175RXL3_9HYPH</name>
<dbReference type="InterPro" id="IPR000121">
    <property type="entry name" value="PEP_util_C"/>
</dbReference>
<evidence type="ECO:0000256" key="1">
    <source>
        <dbReference type="ARBA" id="ARBA00000683"/>
    </source>
</evidence>
<evidence type="ECO:0000256" key="6">
    <source>
        <dbReference type="ARBA" id="ARBA00022448"/>
    </source>
</evidence>
<evidence type="ECO:0000256" key="2">
    <source>
        <dbReference type="ARBA" id="ARBA00001946"/>
    </source>
</evidence>
<dbReference type="eggNOG" id="COG3605">
    <property type="taxonomic scope" value="Bacteria"/>
</dbReference>
<sequence length="755" mass="83134">MRSDSSGPRMLMRRIRELMAEPLEPQARLDEIVRQIAANMVAEVCSLYVLRADGVLELYATEGLNPGSVHLAQLRLGEGLVGTIAATARALNLQDAQKHPAFTYLPETGEEIFLSFLGVPILRAGRTLGVLVVQNKEKRVYRDEETEALETVAMVVAEMIAAGSLEGLSRPGVVLDLSRPVHFTGIALADGIGLGHVVLHEPRVVVTNLFNEDAEAEVSRLDRAVSNLRISIEDMLSRRDMAAEGEHRAVLEAYRMFAHDRGWVRRLEEAVRNGLTAEASVEKVQNDMRARMMHMTDPYLRERLHDFDDLANRLLRELMGRSGDMFADGASGDAVIVARSMGAAELLDYRRDQIRGLVLEEGAPTSHVVIVARALGIPVVGQAKGAVSMSEKGDAIIVDGEEGSVHLRPPVDIENVFAERVKFRAKRQERYRALRDVAACTKDGQDVDLMMNAGLLVDLPQLEAAGAAGIGLFRTELQFMIASTMPKTSDQERLYSAVLDAAGGKPVTFRTLDIGGDKVLPYLHQSPEENPALGYRALRLALDRPGLMRTQLRALLKAAGGRELRVMFPMVTDLNELRQARDLISREFKHLTRFGHVMPRRLKLGAMIEVPSLLFQLDELMQLVDFVSIGSNDLFQFFSAVDRGNAQIAGRFDDLSTPFMRALREILDAAKRNSVSATLCGEMAGRPISAMALIGLGFRSISMTSASIGPVKAMLVELDAEALNRRITAHLAEKHPKQTFRQLLEEFAAANSIPC</sequence>
<evidence type="ECO:0000313" key="17">
    <source>
        <dbReference type="Proteomes" id="UP000078272"/>
    </source>
</evidence>
<keyword evidence="10" id="KW-0598">Phosphotransferase system</keyword>
<keyword evidence="18" id="KW-1185">Reference proteome</keyword>
<dbReference type="InterPro" id="IPR006318">
    <property type="entry name" value="PTS_EI-like"/>
</dbReference>
<dbReference type="SUPFAM" id="SSF55781">
    <property type="entry name" value="GAF domain-like"/>
    <property type="match status" value="1"/>
</dbReference>
<dbReference type="InterPro" id="IPR003018">
    <property type="entry name" value="GAF"/>
</dbReference>
<dbReference type="NCBIfam" id="TIGR01417">
    <property type="entry name" value="PTS_I_fam"/>
    <property type="match status" value="1"/>
</dbReference>
<dbReference type="PRINTS" id="PR01736">
    <property type="entry name" value="PHPHTRNFRASE"/>
</dbReference>
<comment type="cofactor">
    <cofactor evidence="2">
        <name>Mg(2+)</name>
        <dbReference type="ChEBI" id="CHEBI:18420"/>
    </cofactor>
</comment>
<dbReference type="Pfam" id="PF00391">
    <property type="entry name" value="PEP-utilizers"/>
    <property type="match status" value="1"/>
</dbReference>
<evidence type="ECO:0000259" key="14">
    <source>
        <dbReference type="SMART" id="SM00065"/>
    </source>
</evidence>
<accession>A0A175RXL3</accession>
<proteinExistence type="inferred from homology"/>
<evidence type="ECO:0000256" key="10">
    <source>
        <dbReference type="ARBA" id="ARBA00022683"/>
    </source>
</evidence>
<dbReference type="PANTHER" id="PTHR46244">
    <property type="entry name" value="PHOSPHOENOLPYRUVATE-PROTEIN PHOSPHOTRANSFERASE"/>
    <property type="match status" value="1"/>
</dbReference>
<dbReference type="Pfam" id="PF01590">
    <property type="entry name" value="GAF"/>
    <property type="match status" value="1"/>
</dbReference>
<gene>
    <name evidence="15" type="ORF">NS226_10035</name>
    <name evidence="16" type="ORF">NS365_02280</name>
</gene>
<evidence type="ECO:0000256" key="12">
    <source>
        <dbReference type="ARBA" id="ARBA00022777"/>
    </source>
</evidence>
<dbReference type="InterPro" id="IPR008279">
    <property type="entry name" value="PEP-util_enz_mobile_dom"/>
</dbReference>
<dbReference type="EC" id="2.7.3.9" evidence="5"/>
<evidence type="ECO:0000256" key="8">
    <source>
        <dbReference type="ARBA" id="ARBA00022597"/>
    </source>
</evidence>
<evidence type="ECO:0000256" key="9">
    <source>
        <dbReference type="ARBA" id="ARBA00022679"/>
    </source>
</evidence>
<dbReference type="Gene3D" id="3.20.20.60">
    <property type="entry name" value="Phosphoenolpyruvate-binding domains"/>
    <property type="match status" value="1"/>
</dbReference>
<comment type="caution">
    <text evidence="16">The sequence shown here is derived from an EMBL/GenBank/DDBJ whole genome shotgun (WGS) entry which is preliminary data.</text>
</comment>
<dbReference type="Pfam" id="PF05524">
    <property type="entry name" value="PEP-utilisers_N"/>
    <property type="match status" value="1"/>
</dbReference>
<dbReference type="Pfam" id="PF02896">
    <property type="entry name" value="PEP-utilizers_C"/>
    <property type="match status" value="1"/>
</dbReference>
<dbReference type="InterPro" id="IPR029016">
    <property type="entry name" value="GAF-like_dom_sf"/>
</dbReference>
<dbReference type="PANTHER" id="PTHR46244:SF6">
    <property type="entry name" value="PHOSPHOENOLPYRUVATE-PROTEIN PHOSPHOTRANSFERASE"/>
    <property type="match status" value="1"/>
</dbReference>
<dbReference type="SUPFAM" id="SSF51621">
    <property type="entry name" value="Phosphoenolpyruvate/pyruvate domain"/>
    <property type="match status" value="1"/>
</dbReference>
<reference evidence="17 18" key="1">
    <citation type="journal article" date="2016" name="Front. Microbiol.">
        <title>Genomic Resource of Rice Seed Associated Bacteria.</title>
        <authorList>
            <person name="Midha S."/>
            <person name="Bansal K."/>
            <person name="Sharma S."/>
            <person name="Kumar N."/>
            <person name="Patil P.P."/>
            <person name="Chaudhry V."/>
            <person name="Patil P.B."/>
        </authorList>
    </citation>
    <scope>NUCLEOTIDE SEQUENCE [LARGE SCALE GENOMIC DNA]</scope>
    <source>
        <strain evidence="15 17">NS226</strain>
        <strain evidence="16 18">NS365</strain>
    </source>
</reference>
<evidence type="ECO:0000313" key="16">
    <source>
        <dbReference type="EMBL" id="KTR08048.1"/>
    </source>
</evidence>
<evidence type="ECO:0000313" key="15">
    <source>
        <dbReference type="EMBL" id="KTQ95747.1"/>
    </source>
</evidence>
<keyword evidence="11" id="KW-0479">Metal-binding</keyword>
<dbReference type="GO" id="GO:0008965">
    <property type="term" value="F:phosphoenolpyruvate-protein phosphotransferase activity"/>
    <property type="evidence" value="ECO:0007669"/>
    <property type="project" value="UniProtKB-EC"/>
</dbReference>
<dbReference type="GO" id="GO:0005737">
    <property type="term" value="C:cytoplasm"/>
    <property type="evidence" value="ECO:0007669"/>
    <property type="project" value="UniProtKB-SubCell"/>
</dbReference>
<dbReference type="EMBL" id="LDQA01000007">
    <property type="protein sequence ID" value="KTR08048.1"/>
    <property type="molecule type" value="Genomic_DNA"/>
</dbReference>
<dbReference type="STRING" id="401562.NS365_02280"/>
<dbReference type="GO" id="GO:0009401">
    <property type="term" value="P:phosphoenolpyruvate-dependent sugar phosphotransferase system"/>
    <property type="evidence" value="ECO:0007669"/>
    <property type="project" value="UniProtKB-KW"/>
</dbReference>
<dbReference type="InterPro" id="IPR036618">
    <property type="entry name" value="PtsI_HPr-bd_sf"/>
</dbReference>
<dbReference type="SUPFAM" id="SSF52009">
    <property type="entry name" value="Phosphohistidine domain"/>
    <property type="match status" value="1"/>
</dbReference>
<keyword evidence="6" id="KW-0813">Transport</keyword>
<dbReference type="Gene3D" id="1.10.274.10">
    <property type="entry name" value="PtsI, HPr-binding domain"/>
    <property type="match status" value="1"/>
</dbReference>
<dbReference type="GO" id="GO:0046872">
    <property type="term" value="F:metal ion binding"/>
    <property type="evidence" value="ECO:0007669"/>
    <property type="project" value="UniProtKB-KW"/>
</dbReference>
<dbReference type="InterPro" id="IPR036637">
    <property type="entry name" value="Phosphohistidine_dom_sf"/>
</dbReference>
<comment type="similarity">
    <text evidence="4">Belongs to the PEP-utilizing enzyme family.</text>
</comment>
<keyword evidence="13" id="KW-0460">Magnesium</keyword>
<dbReference type="OrthoDB" id="9765468at2"/>
<dbReference type="Gene3D" id="3.30.450.40">
    <property type="match status" value="1"/>
</dbReference>